<comment type="caution">
    <text evidence="2">The sequence shown here is derived from an EMBL/GenBank/DDBJ whole genome shotgun (WGS) entry which is preliminary data.</text>
</comment>
<keyword evidence="1" id="KW-1133">Transmembrane helix</keyword>
<evidence type="ECO:0000313" key="2">
    <source>
        <dbReference type="EMBL" id="PLZ84843.1"/>
    </source>
</evidence>
<accession>A0A2N6JX48</accession>
<dbReference type="Proteomes" id="UP000235036">
    <property type="component" value="Unassembled WGS sequence"/>
</dbReference>
<evidence type="ECO:0000313" key="3">
    <source>
        <dbReference type="Proteomes" id="UP000235036"/>
    </source>
</evidence>
<feature type="transmembrane region" description="Helical" evidence="1">
    <location>
        <begin position="230"/>
        <end position="255"/>
    </location>
</feature>
<keyword evidence="1" id="KW-0812">Transmembrane</keyword>
<gene>
    <name evidence="2" type="ORF">CEN44_23655</name>
</gene>
<dbReference type="AlphaFoldDB" id="A0A2N6JX48"/>
<organism evidence="2 3">
    <name type="scientific">Fischerella muscicola CCMEE 5323</name>
    <dbReference type="NCBI Taxonomy" id="2019572"/>
    <lineage>
        <taxon>Bacteria</taxon>
        <taxon>Bacillati</taxon>
        <taxon>Cyanobacteriota</taxon>
        <taxon>Cyanophyceae</taxon>
        <taxon>Nostocales</taxon>
        <taxon>Hapalosiphonaceae</taxon>
        <taxon>Fischerella</taxon>
    </lineage>
</organism>
<reference evidence="2 3" key="1">
    <citation type="submission" date="2017-08" db="EMBL/GenBank/DDBJ databases">
        <title>Genomes of Fischerella (Mastigocladus) sp. strains.</title>
        <authorList>
            <person name="Miller S.R."/>
        </authorList>
    </citation>
    <scope>NUCLEOTIDE SEQUENCE [LARGE SCALE GENOMIC DNA]</scope>
    <source>
        <strain evidence="2 3">CCMEE 5323</strain>
    </source>
</reference>
<protein>
    <recommendedName>
        <fullName evidence="4">NACHT domain-containing protein</fullName>
    </recommendedName>
</protein>
<proteinExistence type="predicted"/>
<evidence type="ECO:0008006" key="4">
    <source>
        <dbReference type="Google" id="ProtNLM"/>
    </source>
</evidence>
<name>A0A2N6JX48_FISMU</name>
<keyword evidence="1" id="KW-0472">Membrane</keyword>
<dbReference type="RefSeq" id="WP_026086053.1">
    <property type="nucleotide sequence ID" value="NZ_CAWNVR010000693.1"/>
</dbReference>
<dbReference type="EMBL" id="NRQW01000559">
    <property type="protein sequence ID" value="PLZ84843.1"/>
    <property type="molecule type" value="Genomic_DNA"/>
</dbReference>
<evidence type="ECO:0000256" key="1">
    <source>
        <dbReference type="SAM" id="Phobius"/>
    </source>
</evidence>
<keyword evidence="3" id="KW-1185">Reference proteome</keyword>
<sequence length="338" mass="38993">MDDAKLLPMLDGLDELKSVRQEPCVSKINDFLQSGRRPVYMIVCSRRDEYEKVIRGQRQQDKEEDLEEISTKQNTRLHLNGAIILKPLKDHQIQAYLAGLNQLDLWKILQLDSRLLKLVRTPLFLSILGFISFHKTLSIQNWKTLTSSEARLEYLFDAYWKAAINRELVPREVHLKRFKSLSYQKKKPPNSKKTRKWLMFLAEQLQKESQTEFLIDKIQPNCLKNKYQKFMYGLVTSVIAGFVAGISVVMLLGAFEVEGYKDIFLYRRFPGRIYGLSVGIGVGFATAQDGTIQTVETLSWSWKEVWRNFAFAPLFGLSKGLTNGKEIEMKTTPNEGIS</sequence>